<dbReference type="EMBL" id="CAIJEO010000003">
    <property type="protein sequence ID" value="CAD0088219.1"/>
    <property type="molecule type" value="Genomic_DNA"/>
</dbReference>
<keyword evidence="4" id="KW-1185">Reference proteome</keyword>
<dbReference type="PANTHER" id="PTHR43736:SF1">
    <property type="entry name" value="DIHYDRONEOPTERIN TRIPHOSPHATE DIPHOSPHATASE"/>
    <property type="match status" value="1"/>
</dbReference>
<dbReference type="CDD" id="cd02883">
    <property type="entry name" value="NUDIX_Hydrolase"/>
    <property type="match status" value="1"/>
</dbReference>
<sequence length="243" mass="27007">MFRLKSLDATTSAIINPPPKPHPKPGMPLVDSSLAEFIAGQPQGFTHVAVAAAVFHEDRLLLVQRAETDSYPGHWELPGGSADPTDKSISESVGRELFEETGLRMKRILSEVLPPTTFSTGWGKRQKTWLKVSFVVEVTAESKARIEHEVEMQGSQELTRKDSVIAVDPPAIKLHDKEHQKYVWISAEEVIKNRVSMPGENAMEFISTDSVSTILDAFRLNKHIQKAEIAEALQLTEKKNGET</sequence>
<dbReference type="OrthoDB" id="276276at2759"/>
<evidence type="ECO:0000259" key="2">
    <source>
        <dbReference type="PROSITE" id="PS51462"/>
    </source>
</evidence>
<dbReference type="InterPro" id="IPR000086">
    <property type="entry name" value="NUDIX_hydrolase_dom"/>
</dbReference>
<dbReference type="Gene3D" id="3.90.79.10">
    <property type="entry name" value="Nucleoside Triphosphate Pyrophosphohydrolase"/>
    <property type="match status" value="1"/>
</dbReference>
<dbReference type="Pfam" id="PF00293">
    <property type="entry name" value="NUDIX"/>
    <property type="match status" value="1"/>
</dbReference>
<protein>
    <recommendedName>
        <fullName evidence="2">Nudix hydrolase domain-containing protein</fullName>
    </recommendedName>
</protein>
<dbReference type="AlphaFoldDB" id="A0A9N8JNA0"/>
<dbReference type="InterPro" id="IPR015797">
    <property type="entry name" value="NUDIX_hydrolase-like_dom_sf"/>
</dbReference>
<feature type="domain" description="Nudix hydrolase" evidence="2">
    <location>
        <begin position="45"/>
        <end position="207"/>
    </location>
</feature>
<dbReference type="SUPFAM" id="SSF55811">
    <property type="entry name" value="Nudix"/>
    <property type="match status" value="1"/>
</dbReference>
<reference evidence="3" key="1">
    <citation type="submission" date="2020-06" db="EMBL/GenBank/DDBJ databases">
        <authorList>
            <person name="Onetto C."/>
        </authorList>
    </citation>
    <scope>NUCLEOTIDE SEQUENCE</scope>
</reference>
<evidence type="ECO:0000256" key="1">
    <source>
        <dbReference type="SAM" id="MobiDB-lite"/>
    </source>
</evidence>
<proteinExistence type="predicted"/>
<dbReference type="Proteomes" id="UP000714618">
    <property type="component" value="Unassembled WGS sequence"/>
</dbReference>
<name>A0A9N8JNA0_9PEZI</name>
<comment type="caution">
    <text evidence="3">The sequence shown here is derived from an EMBL/GenBank/DDBJ whole genome shotgun (WGS) entry which is preliminary data.</text>
</comment>
<evidence type="ECO:0000313" key="3">
    <source>
        <dbReference type="EMBL" id="CAD0088219.1"/>
    </source>
</evidence>
<gene>
    <name evidence="3" type="ORF">AWRI4233_LOCUS1502</name>
</gene>
<evidence type="ECO:0000313" key="4">
    <source>
        <dbReference type="Proteomes" id="UP000714618"/>
    </source>
</evidence>
<feature type="region of interest" description="Disordered" evidence="1">
    <location>
        <begin position="1"/>
        <end position="24"/>
    </location>
</feature>
<dbReference type="PANTHER" id="PTHR43736">
    <property type="entry name" value="ADP-RIBOSE PYROPHOSPHATASE"/>
    <property type="match status" value="1"/>
</dbReference>
<dbReference type="PROSITE" id="PS51462">
    <property type="entry name" value="NUDIX"/>
    <property type="match status" value="1"/>
</dbReference>
<accession>A0A9N8JNA0</accession>
<organism evidence="3 4">
    <name type="scientific">Aureobasidium mustum</name>
    <dbReference type="NCBI Taxonomy" id="2773714"/>
    <lineage>
        <taxon>Eukaryota</taxon>
        <taxon>Fungi</taxon>
        <taxon>Dikarya</taxon>
        <taxon>Ascomycota</taxon>
        <taxon>Pezizomycotina</taxon>
        <taxon>Dothideomycetes</taxon>
        <taxon>Dothideomycetidae</taxon>
        <taxon>Dothideales</taxon>
        <taxon>Saccotheciaceae</taxon>
        <taxon>Aureobasidium</taxon>
    </lineage>
</organism>